<dbReference type="RefSeq" id="WP_260728872.1">
    <property type="nucleotide sequence ID" value="NZ_BAAABS010000089.1"/>
</dbReference>
<dbReference type="SUPFAM" id="SSF47598">
    <property type="entry name" value="Ribbon-helix-helix"/>
    <property type="match status" value="1"/>
</dbReference>
<dbReference type="InterPro" id="IPR010985">
    <property type="entry name" value="Ribbon_hlx_hlx"/>
</dbReference>
<evidence type="ECO:0000313" key="3">
    <source>
        <dbReference type="Proteomes" id="UP001058271"/>
    </source>
</evidence>
<keyword evidence="3" id="KW-1185">Reference proteome</keyword>
<evidence type="ECO:0000313" key="2">
    <source>
        <dbReference type="EMBL" id="UWZ39461.1"/>
    </source>
</evidence>
<dbReference type="CDD" id="cd22231">
    <property type="entry name" value="RHH_NikR_HicB-like"/>
    <property type="match status" value="1"/>
</dbReference>
<dbReference type="Proteomes" id="UP001058271">
    <property type="component" value="Chromosome"/>
</dbReference>
<protein>
    <submittedName>
        <fullName evidence="2">Ribbon-helix-helix protein, CopG family</fullName>
    </submittedName>
</protein>
<sequence length="119" mass="12813">MSGPDFERMSRDEVVAWFDTSEDVSPLLSAVEPVADGVVSPATDGPMAMISIRLPVAMVEELDGLADAQQARRSDVIREALASYIRERTAPVGPDDAQQALEVLRKVVAGRFDNQAEAA</sequence>
<dbReference type="InterPro" id="IPR002145">
    <property type="entry name" value="CopG"/>
</dbReference>
<organism evidence="2 3">
    <name type="scientific">Dactylosporangium roseum</name>
    <dbReference type="NCBI Taxonomy" id="47989"/>
    <lineage>
        <taxon>Bacteria</taxon>
        <taxon>Bacillati</taxon>
        <taxon>Actinomycetota</taxon>
        <taxon>Actinomycetes</taxon>
        <taxon>Micromonosporales</taxon>
        <taxon>Micromonosporaceae</taxon>
        <taxon>Dactylosporangium</taxon>
    </lineage>
</organism>
<accession>A0ABY5ZBP9</accession>
<dbReference type="Gene3D" id="1.10.1220.10">
    <property type="entry name" value="Met repressor-like"/>
    <property type="match status" value="1"/>
</dbReference>
<dbReference type="Pfam" id="PF01402">
    <property type="entry name" value="RHH_1"/>
    <property type="match status" value="1"/>
</dbReference>
<dbReference type="EMBL" id="CP073721">
    <property type="protein sequence ID" value="UWZ39461.1"/>
    <property type="molecule type" value="Genomic_DNA"/>
</dbReference>
<gene>
    <name evidence="2" type="ORF">Drose_15200</name>
</gene>
<name>A0ABY5ZBP9_9ACTN</name>
<proteinExistence type="predicted"/>
<feature type="domain" description="Ribbon-helix-helix protein CopG" evidence="1">
    <location>
        <begin position="50"/>
        <end position="86"/>
    </location>
</feature>
<evidence type="ECO:0000259" key="1">
    <source>
        <dbReference type="Pfam" id="PF01402"/>
    </source>
</evidence>
<reference evidence="2" key="1">
    <citation type="submission" date="2021-04" db="EMBL/GenBank/DDBJ databases">
        <title>Biosynthetic gene clusters of Dactylosporangioum roseum.</title>
        <authorList>
            <person name="Hartkoorn R.C."/>
            <person name="Beaudoing E."/>
            <person name="Hot D."/>
            <person name="Moureu S."/>
        </authorList>
    </citation>
    <scope>NUCLEOTIDE SEQUENCE</scope>
    <source>
        <strain evidence="2">NRRL B-16295</strain>
    </source>
</reference>
<dbReference type="InterPro" id="IPR013321">
    <property type="entry name" value="Arc_rbn_hlx_hlx"/>
</dbReference>